<feature type="region of interest" description="Disordered" evidence="1">
    <location>
        <begin position="148"/>
        <end position="256"/>
    </location>
</feature>
<accession>A0ABR8ZJE5</accession>
<organism evidence="2 3">
    <name type="scientific">Limosilactobacillus urinaemulieris</name>
    <dbReference type="NCBI Taxonomy" id="2742600"/>
    <lineage>
        <taxon>Bacteria</taxon>
        <taxon>Bacillati</taxon>
        <taxon>Bacillota</taxon>
        <taxon>Bacilli</taxon>
        <taxon>Lactobacillales</taxon>
        <taxon>Lactobacillaceae</taxon>
        <taxon>Limosilactobacillus</taxon>
    </lineage>
</organism>
<dbReference type="EMBL" id="JABUXR010000005">
    <property type="protein sequence ID" value="MBD8085417.1"/>
    <property type="molecule type" value="Genomic_DNA"/>
</dbReference>
<dbReference type="RefSeq" id="WP_191911192.1">
    <property type="nucleotide sequence ID" value="NZ_JABUXR010000005.1"/>
</dbReference>
<reference evidence="2 3" key="1">
    <citation type="submission" date="2020-06" db="EMBL/GenBank/DDBJ databases">
        <title>Limosilactobacillus sp. nov.</title>
        <authorList>
            <person name="Ksiezarek M."/>
            <person name="Goncalves Ribeiro T."/>
            <person name="Rocha J."/>
            <person name="Grosso F."/>
            <person name="Peixe L."/>
        </authorList>
    </citation>
    <scope>NUCLEOTIDE SEQUENCE [LARGE SCALE GENOMIC DNA]</scope>
    <source>
        <strain evidence="3">c9Ua_26_M</strain>
    </source>
</reference>
<proteinExistence type="predicted"/>
<feature type="compositionally biased region" description="Basic and acidic residues" evidence="1">
    <location>
        <begin position="180"/>
        <end position="195"/>
    </location>
</feature>
<name>A0ABR8ZJE5_9LACO</name>
<protein>
    <submittedName>
        <fullName evidence="2">Uncharacterized protein</fullName>
    </submittedName>
</protein>
<evidence type="ECO:0000313" key="2">
    <source>
        <dbReference type="EMBL" id="MBD8085417.1"/>
    </source>
</evidence>
<dbReference type="Proteomes" id="UP000645007">
    <property type="component" value="Unassembled WGS sequence"/>
</dbReference>
<gene>
    <name evidence="2" type="ORF">HUK45_04000</name>
</gene>
<comment type="caution">
    <text evidence="2">The sequence shown here is derived from an EMBL/GenBank/DDBJ whole genome shotgun (WGS) entry which is preliminary data.</text>
</comment>
<evidence type="ECO:0000256" key="1">
    <source>
        <dbReference type="SAM" id="MobiDB-lite"/>
    </source>
</evidence>
<keyword evidence="3" id="KW-1185">Reference proteome</keyword>
<evidence type="ECO:0000313" key="3">
    <source>
        <dbReference type="Proteomes" id="UP000645007"/>
    </source>
</evidence>
<sequence length="342" mass="38632">MAQRRMISKAIHQDGKFLTLSPTSKILYDDLVLYADDDGFCSDTSLINLIDKATDENYQELEQAGFIINFDGVYLITDWLNLQVLTHYKRTNFLNLSSKVFIKIDFQYTINSQDKNIALPLDDWVENKNRSRKISLKSLQQQRLSAMVNKKVTNGKHDVNKKITKGIPSIDQYSNSLGKSSRDQIRQDQTSKDQDQDQVPTTQQRSSNGGMGKDSSSNISTSTKYNNATSENGELSGVSANNNSDNHDLPPIKENLNTPSENKEIAELMNIMNQNFNVSLPVDDERLRMLFDNLLNQYKPNYIQDAIDQLAIDSAGQQLTNSAVKSLMVNHLSESIKQALPR</sequence>
<feature type="compositionally biased region" description="Polar residues" evidence="1">
    <location>
        <begin position="199"/>
        <end position="244"/>
    </location>
</feature>